<dbReference type="InterPro" id="IPR052000">
    <property type="entry name" value="ETFRF1"/>
</dbReference>
<dbReference type="VEuPathDB" id="FungiDB:H257_11148"/>
<dbReference type="CDD" id="cd20265">
    <property type="entry name" value="Complex1_LYR_ETFRF1_LYRM5"/>
    <property type="match status" value="1"/>
</dbReference>
<dbReference type="AlphaFoldDB" id="A0A396ZW73"/>
<feature type="region of interest" description="Disordered" evidence="2">
    <location>
        <begin position="94"/>
        <end position="113"/>
    </location>
</feature>
<evidence type="ECO:0000256" key="1">
    <source>
        <dbReference type="ARBA" id="ARBA00009508"/>
    </source>
</evidence>
<dbReference type="InterPro" id="IPR045296">
    <property type="entry name" value="Complex1_LYR_ETFRF1_LYRM5"/>
</dbReference>
<dbReference type="GO" id="GO:0090324">
    <property type="term" value="P:negative regulation of oxidative phosphorylation"/>
    <property type="evidence" value="ECO:0007669"/>
    <property type="project" value="InterPro"/>
</dbReference>
<dbReference type="Proteomes" id="UP000265427">
    <property type="component" value="Unassembled WGS sequence"/>
</dbReference>
<dbReference type="EMBL" id="QUSZ01009702">
    <property type="protein sequence ID" value="RHX98825.1"/>
    <property type="molecule type" value="Genomic_DNA"/>
</dbReference>
<evidence type="ECO:0000313" key="3">
    <source>
        <dbReference type="EMBL" id="RHX98825.1"/>
    </source>
</evidence>
<dbReference type="PANTHER" id="PTHR21024">
    <property type="entry name" value="GROWTH HORMONE-INDUCIBLE SOLUBLE PROTEIN-RELATED"/>
    <property type="match status" value="1"/>
</dbReference>
<comment type="similarity">
    <text evidence="1">Belongs to the complex I LYR family.</text>
</comment>
<evidence type="ECO:0000256" key="2">
    <source>
        <dbReference type="SAM" id="MobiDB-lite"/>
    </source>
</evidence>
<name>A0A396ZW73_APHAT</name>
<evidence type="ECO:0000313" key="4">
    <source>
        <dbReference type="Proteomes" id="UP000265427"/>
    </source>
</evidence>
<organism evidence="3 4">
    <name type="scientific">Aphanomyces astaci</name>
    <name type="common">Crayfish plague agent</name>
    <dbReference type="NCBI Taxonomy" id="112090"/>
    <lineage>
        <taxon>Eukaryota</taxon>
        <taxon>Sar</taxon>
        <taxon>Stramenopiles</taxon>
        <taxon>Oomycota</taxon>
        <taxon>Saprolegniomycetes</taxon>
        <taxon>Saprolegniales</taxon>
        <taxon>Verrucalvaceae</taxon>
        <taxon>Aphanomyces</taxon>
    </lineage>
</organism>
<accession>A0A396ZW73</accession>
<dbReference type="GO" id="GO:0005739">
    <property type="term" value="C:mitochondrion"/>
    <property type="evidence" value="ECO:0007669"/>
    <property type="project" value="TreeGrafter"/>
</dbReference>
<dbReference type="GO" id="GO:0022904">
    <property type="term" value="P:respiratory electron transport chain"/>
    <property type="evidence" value="ECO:0007669"/>
    <property type="project" value="TreeGrafter"/>
</dbReference>
<gene>
    <name evidence="3" type="ORF">DYB36_012305</name>
</gene>
<reference evidence="3 4" key="1">
    <citation type="submission" date="2018-08" db="EMBL/GenBank/DDBJ databases">
        <title>Aphanomyces genome sequencing and annotation.</title>
        <authorList>
            <person name="Minardi D."/>
            <person name="Oidtmann B."/>
            <person name="Van Der Giezen M."/>
            <person name="Studholme D.J."/>
        </authorList>
    </citation>
    <scope>NUCLEOTIDE SEQUENCE [LARGE SCALE GENOMIC DNA]</scope>
    <source>
        <strain evidence="3 4">Kv</strain>
    </source>
</reference>
<protein>
    <submittedName>
        <fullName evidence="3">Uncharacterized protein</fullName>
    </submittedName>
</protein>
<proteinExistence type="inferred from homology"/>
<sequence length="113" mass="12996">MLPLVRDVYKRVLVVGRDYPLGLDYVREKAKAAFFDQAHLTADSDIKRAVHYGRWKVKEMVGVIQLKKYRAMNQRYTPADMHVLLRTLHEEAVASLSKSDPLDRTNDPRPASS</sequence>
<dbReference type="PANTHER" id="PTHR21024:SF0">
    <property type="entry name" value="ELECTRON TRANSFER FLAVOPROTEIN REGULATORY FACTOR 1"/>
    <property type="match status" value="1"/>
</dbReference>
<comment type="caution">
    <text evidence="3">The sequence shown here is derived from an EMBL/GenBank/DDBJ whole genome shotgun (WGS) entry which is preliminary data.</text>
</comment>